<evidence type="ECO:0000256" key="9">
    <source>
        <dbReference type="SAM" id="Phobius"/>
    </source>
</evidence>
<feature type="transmembrane region" description="Helical" evidence="9">
    <location>
        <begin position="192"/>
        <end position="211"/>
    </location>
</feature>
<dbReference type="Gene3D" id="1.20.1250.20">
    <property type="entry name" value="MFS general substrate transporter like domains"/>
    <property type="match status" value="2"/>
</dbReference>
<evidence type="ECO:0000256" key="6">
    <source>
        <dbReference type="ARBA" id="ARBA00022847"/>
    </source>
</evidence>
<feature type="domain" description="Major facilitator superfamily (MFS) profile" evidence="10">
    <location>
        <begin position="20"/>
        <end position="425"/>
    </location>
</feature>
<dbReference type="InterPro" id="IPR011701">
    <property type="entry name" value="MFS"/>
</dbReference>
<dbReference type="Pfam" id="PF07690">
    <property type="entry name" value="MFS_1"/>
    <property type="match status" value="1"/>
</dbReference>
<feature type="transmembrane region" description="Helical" evidence="9">
    <location>
        <begin position="116"/>
        <end position="136"/>
    </location>
</feature>
<feature type="transmembrane region" description="Helical" evidence="9">
    <location>
        <begin position="307"/>
        <end position="324"/>
    </location>
</feature>
<evidence type="ECO:0000256" key="4">
    <source>
        <dbReference type="ARBA" id="ARBA00022475"/>
    </source>
</evidence>
<evidence type="ECO:0000256" key="3">
    <source>
        <dbReference type="ARBA" id="ARBA00022448"/>
    </source>
</evidence>
<keyword evidence="12" id="KW-1185">Reference proteome</keyword>
<evidence type="ECO:0000256" key="7">
    <source>
        <dbReference type="ARBA" id="ARBA00022989"/>
    </source>
</evidence>
<feature type="transmembrane region" description="Helical" evidence="9">
    <location>
        <begin position="364"/>
        <end position="387"/>
    </location>
</feature>
<dbReference type="InterPro" id="IPR036259">
    <property type="entry name" value="MFS_trans_sf"/>
</dbReference>
<accession>A0ABV2C9A4</accession>
<protein>
    <submittedName>
        <fullName evidence="11">MFS transporter</fullName>
    </submittedName>
</protein>
<keyword evidence="4" id="KW-1003">Cell membrane</keyword>
<evidence type="ECO:0000259" key="10">
    <source>
        <dbReference type="PROSITE" id="PS50850"/>
    </source>
</evidence>
<feature type="transmembrane region" description="Helical" evidence="9">
    <location>
        <begin position="92"/>
        <end position="110"/>
    </location>
</feature>
<reference evidence="11 12" key="1">
    <citation type="submission" date="2024-06" db="EMBL/GenBank/DDBJ databases">
        <title>Burkholderia sola in Mexico.</title>
        <authorList>
            <person name="Estrada P."/>
        </authorList>
    </citation>
    <scope>NUCLEOTIDE SEQUENCE [LARGE SCALE GENOMIC DNA]</scope>
    <source>
        <strain evidence="11 12">CpTa8-5</strain>
    </source>
</reference>
<feature type="transmembrane region" description="Helical" evidence="9">
    <location>
        <begin position="399"/>
        <end position="417"/>
    </location>
</feature>
<dbReference type="PROSITE" id="PS50850">
    <property type="entry name" value="MFS"/>
    <property type="match status" value="1"/>
</dbReference>
<feature type="transmembrane region" description="Helical" evidence="9">
    <location>
        <begin position="21"/>
        <end position="45"/>
    </location>
</feature>
<dbReference type="EMBL" id="JBEWCH010000008">
    <property type="protein sequence ID" value="MET1475691.1"/>
    <property type="molecule type" value="Genomic_DNA"/>
</dbReference>
<dbReference type="InterPro" id="IPR051084">
    <property type="entry name" value="H+-coupled_symporters"/>
</dbReference>
<comment type="subcellular location">
    <subcellularLocation>
        <location evidence="1">Cell membrane</location>
        <topology evidence="1">Multi-pass membrane protein</topology>
    </subcellularLocation>
</comment>
<comment type="caution">
    <text evidence="11">The sequence shown here is derived from an EMBL/GenBank/DDBJ whole genome shotgun (WGS) entry which is preliminary data.</text>
</comment>
<dbReference type="PANTHER" id="PTHR43528:SF3">
    <property type="entry name" value="CITRATE-PROTON SYMPORTER"/>
    <property type="match status" value="1"/>
</dbReference>
<dbReference type="PROSITE" id="PS00217">
    <property type="entry name" value="SUGAR_TRANSPORT_2"/>
    <property type="match status" value="1"/>
</dbReference>
<evidence type="ECO:0000256" key="2">
    <source>
        <dbReference type="ARBA" id="ARBA00008240"/>
    </source>
</evidence>
<proteinExistence type="inferred from homology"/>
<dbReference type="Proteomes" id="UP001548587">
    <property type="component" value="Unassembled WGS sequence"/>
</dbReference>
<keyword evidence="5 9" id="KW-0812">Transmembrane</keyword>
<evidence type="ECO:0000256" key="8">
    <source>
        <dbReference type="ARBA" id="ARBA00023136"/>
    </source>
</evidence>
<dbReference type="RefSeq" id="WP_209926056.1">
    <property type="nucleotide sequence ID" value="NZ_JBEWCH010000008.1"/>
</dbReference>
<name>A0ABV2C9A4_9BURK</name>
<dbReference type="SUPFAM" id="SSF103473">
    <property type="entry name" value="MFS general substrate transporter"/>
    <property type="match status" value="1"/>
</dbReference>
<feature type="transmembrane region" description="Helical" evidence="9">
    <location>
        <begin position="57"/>
        <end position="80"/>
    </location>
</feature>
<feature type="transmembrane region" description="Helical" evidence="9">
    <location>
        <begin position="157"/>
        <end position="180"/>
    </location>
</feature>
<evidence type="ECO:0000313" key="12">
    <source>
        <dbReference type="Proteomes" id="UP001548587"/>
    </source>
</evidence>
<organism evidence="11 12">
    <name type="scientific">Burkholderia sola</name>
    <dbReference type="NCBI Taxonomy" id="2843302"/>
    <lineage>
        <taxon>Bacteria</taxon>
        <taxon>Pseudomonadati</taxon>
        <taxon>Pseudomonadota</taxon>
        <taxon>Betaproteobacteria</taxon>
        <taxon>Burkholderiales</taxon>
        <taxon>Burkholderiaceae</taxon>
        <taxon>Burkholderia</taxon>
        <taxon>Burkholderia cepacia complex</taxon>
    </lineage>
</organism>
<keyword evidence="7 9" id="KW-1133">Transmembrane helix</keyword>
<dbReference type="InterPro" id="IPR020846">
    <property type="entry name" value="MFS_dom"/>
</dbReference>
<dbReference type="PANTHER" id="PTHR43528">
    <property type="entry name" value="ALPHA-KETOGLUTARATE PERMEASE"/>
    <property type="match status" value="1"/>
</dbReference>
<keyword evidence="6" id="KW-0769">Symport</keyword>
<gene>
    <name evidence="11" type="ORF">ABXL37_15645</name>
</gene>
<feature type="transmembrane region" description="Helical" evidence="9">
    <location>
        <begin position="271"/>
        <end position="295"/>
    </location>
</feature>
<evidence type="ECO:0000256" key="1">
    <source>
        <dbReference type="ARBA" id="ARBA00004651"/>
    </source>
</evidence>
<evidence type="ECO:0000313" key="11">
    <source>
        <dbReference type="EMBL" id="MET1475691.1"/>
    </source>
</evidence>
<feature type="transmembrane region" description="Helical" evidence="9">
    <location>
        <begin position="330"/>
        <end position="355"/>
    </location>
</feature>
<dbReference type="InterPro" id="IPR005829">
    <property type="entry name" value="Sugar_transporter_CS"/>
</dbReference>
<evidence type="ECO:0000256" key="5">
    <source>
        <dbReference type="ARBA" id="ARBA00022692"/>
    </source>
</evidence>
<sequence length="425" mass="44271">MRRSRNDADKAFAHSLTAGTLATVVLANAVEFFDYFCYAVFAAFIADAFFPHASAAYGRMLSLGTFAAGFLSRPIGALVIGLHADTAGRKPALLLTAALVTAGSVGVALTPGYATLGIGAPIAVLICRILQGFAIGGEMGSSGALLIERCPPERKGVYAGWLMAGQGLALVAAGSCGIAIFNLLTITQIQHWGWRIPFALAGMLIPVQLYLRRQIDETWRVPRDGRAVRTTLVGYRQQWLIAIALIFGGTVPTYVATYATTVGVAGPPPTAYAAFVTTVAVGAVTLSLSLAGGWLADRTGRLRTIGLSRALTMLTVLPAFHYAATHPQPLVLRCVVALFAGLSAIAGAPSIVVILEMFPMRGRAVAMSVVYATGVALFGGTAPFVVASVDAWTGLHSAAGWYGCVSAAITLVAVLQVRTVRSASA</sequence>
<feature type="transmembrane region" description="Helical" evidence="9">
    <location>
        <begin position="239"/>
        <end position="259"/>
    </location>
</feature>
<keyword evidence="3" id="KW-0813">Transport</keyword>
<keyword evidence="8 9" id="KW-0472">Membrane</keyword>
<comment type="similarity">
    <text evidence="2">Belongs to the major facilitator superfamily. Metabolite:H+ Symporter (MHS) family (TC 2.A.1.6) family.</text>
</comment>